<feature type="domain" description="Phosphotyrosine protein phosphatase I" evidence="2">
    <location>
        <begin position="1"/>
        <end position="77"/>
    </location>
</feature>
<comment type="caution">
    <text evidence="3">The sequence shown here is derived from an EMBL/GenBank/DDBJ whole genome shotgun (WGS) entry which is preliminary data.</text>
</comment>
<keyword evidence="1" id="KW-0059">Arsenical resistance</keyword>
<dbReference type="RefSeq" id="WP_344476507.1">
    <property type="nucleotide sequence ID" value="NZ_BAAAQX010000008.1"/>
</dbReference>
<dbReference type="Gene3D" id="3.40.50.2300">
    <property type="match status" value="1"/>
</dbReference>
<dbReference type="PANTHER" id="PTHR43428:SF1">
    <property type="entry name" value="ARSENATE REDUCTASE"/>
    <property type="match status" value="1"/>
</dbReference>
<evidence type="ECO:0000259" key="2">
    <source>
        <dbReference type="SMART" id="SM00226"/>
    </source>
</evidence>
<dbReference type="SUPFAM" id="SSF52788">
    <property type="entry name" value="Phosphotyrosine protein phosphatases I"/>
    <property type="match status" value="1"/>
</dbReference>
<protein>
    <recommendedName>
        <fullName evidence="2">Phosphotyrosine protein phosphatase I domain-containing protein</fullName>
    </recommendedName>
</protein>
<dbReference type="InterPro" id="IPR023485">
    <property type="entry name" value="Ptyr_pPase"/>
</dbReference>
<evidence type="ECO:0000313" key="3">
    <source>
        <dbReference type="EMBL" id="GAA2208277.1"/>
    </source>
</evidence>
<reference evidence="4" key="1">
    <citation type="journal article" date="2019" name="Int. J. Syst. Evol. Microbiol.">
        <title>The Global Catalogue of Microorganisms (GCM) 10K type strain sequencing project: providing services to taxonomists for standard genome sequencing and annotation.</title>
        <authorList>
            <consortium name="The Broad Institute Genomics Platform"/>
            <consortium name="The Broad Institute Genome Sequencing Center for Infectious Disease"/>
            <person name="Wu L."/>
            <person name="Ma J."/>
        </authorList>
    </citation>
    <scope>NUCLEOTIDE SEQUENCE [LARGE SCALE GENOMIC DNA]</scope>
    <source>
        <strain evidence="4">JCM 16114</strain>
    </source>
</reference>
<sequence length="83" mass="9332">MRERGIDITGEFLKPWTSEIVQAADVVVTMGCGDACPVSPGKRYLDWDLDDPDGKTPEQIHPIRDDIERRVRVLLADLEIPIS</sequence>
<gene>
    <name evidence="3" type="ORF">GCM10009850_037350</name>
</gene>
<dbReference type="Proteomes" id="UP001499843">
    <property type="component" value="Unassembled WGS sequence"/>
</dbReference>
<dbReference type="PANTHER" id="PTHR43428">
    <property type="entry name" value="ARSENATE REDUCTASE"/>
    <property type="match status" value="1"/>
</dbReference>
<dbReference type="Pfam" id="PF01451">
    <property type="entry name" value="LMWPc"/>
    <property type="match status" value="1"/>
</dbReference>
<accession>A0ABP5P941</accession>
<name>A0ABP5P941_9ACTN</name>
<evidence type="ECO:0000256" key="1">
    <source>
        <dbReference type="ARBA" id="ARBA00022849"/>
    </source>
</evidence>
<dbReference type="EMBL" id="BAAAQX010000008">
    <property type="protein sequence ID" value="GAA2208277.1"/>
    <property type="molecule type" value="Genomic_DNA"/>
</dbReference>
<evidence type="ECO:0000313" key="4">
    <source>
        <dbReference type="Proteomes" id="UP001499843"/>
    </source>
</evidence>
<dbReference type="InterPro" id="IPR036196">
    <property type="entry name" value="Ptyr_pPase_sf"/>
</dbReference>
<dbReference type="SMART" id="SM00226">
    <property type="entry name" value="LMWPc"/>
    <property type="match status" value="1"/>
</dbReference>
<organism evidence="3 4">
    <name type="scientific">Nonomuraea monospora</name>
    <dbReference type="NCBI Taxonomy" id="568818"/>
    <lineage>
        <taxon>Bacteria</taxon>
        <taxon>Bacillati</taxon>
        <taxon>Actinomycetota</taxon>
        <taxon>Actinomycetes</taxon>
        <taxon>Streptosporangiales</taxon>
        <taxon>Streptosporangiaceae</taxon>
        <taxon>Nonomuraea</taxon>
    </lineage>
</organism>
<keyword evidence="4" id="KW-1185">Reference proteome</keyword>
<proteinExistence type="predicted"/>